<dbReference type="EMBL" id="LAZR01004004">
    <property type="protein sequence ID" value="KKN12685.1"/>
    <property type="molecule type" value="Genomic_DNA"/>
</dbReference>
<sequence length="127" mass="14683">MNKQRGMTLISWIIVLGLIAFFTTLVIRILPMYQEYFSVVQIMESMETELKDNKLSKQQVNLMFAKRFNTGYISSVKPENLTFSTGRDNHSVVKVVADYEVRVPFIAQISLVGHFHREINVEEPQAQ</sequence>
<evidence type="ECO:0000256" key="1">
    <source>
        <dbReference type="SAM" id="Phobius"/>
    </source>
</evidence>
<evidence type="ECO:0000313" key="2">
    <source>
        <dbReference type="EMBL" id="KKN12685.1"/>
    </source>
</evidence>
<gene>
    <name evidence="2" type="ORF">LCGC14_1013950</name>
</gene>
<accession>A0A0F9MZE5</accession>
<proteinExistence type="predicted"/>
<dbReference type="AlphaFoldDB" id="A0A0F9MZE5"/>
<keyword evidence="1" id="KW-0472">Membrane</keyword>
<name>A0A0F9MZE5_9ZZZZ</name>
<reference evidence="2" key="1">
    <citation type="journal article" date="2015" name="Nature">
        <title>Complex archaea that bridge the gap between prokaryotes and eukaryotes.</title>
        <authorList>
            <person name="Spang A."/>
            <person name="Saw J.H."/>
            <person name="Jorgensen S.L."/>
            <person name="Zaremba-Niedzwiedzka K."/>
            <person name="Martijn J."/>
            <person name="Lind A.E."/>
            <person name="van Eijk R."/>
            <person name="Schleper C."/>
            <person name="Guy L."/>
            <person name="Ettema T.J."/>
        </authorList>
    </citation>
    <scope>NUCLEOTIDE SEQUENCE</scope>
</reference>
<feature type="transmembrane region" description="Helical" evidence="1">
    <location>
        <begin position="12"/>
        <end position="33"/>
    </location>
</feature>
<evidence type="ECO:0008006" key="3">
    <source>
        <dbReference type="Google" id="ProtNLM"/>
    </source>
</evidence>
<dbReference type="InterPro" id="IPR032314">
    <property type="entry name" value="DUF4845"/>
</dbReference>
<keyword evidence="1" id="KW-1133">Transmembrane helix</keyword>
<protein>
    <recommendedName>
        <fullName evidence="3">DUF4845 domain-containing protein</fullName>
    </recommendedName>
</protein>
<dbReference type="Pfam" id="PF16137">
    <property type="entry name" value="DUF4845"/>
    <property type="match status" value="1"/>
</dbReference>
<keyword evidence="1" id="KW-0812">Transmembrane</keyword>
<organism evidence="2">
    <name type="scientific">marine sediment metagenome</name>
    <dbReference type="NCBI Taxonomy" id="412755"/>
    <lineage>
        <taxon>unclassified sequences</taxon>
        <taxon>metagenomes</taxon>
        <taxon>ecological metagenomes</taxon>
    </lineage>
</organism>
<comment type="caution">
    <text evidence="2">The sequence shown here is derived from an EMBL/GenBank/DDBJ whole genome shotgun (WGS) entry which is preliminary data.</text>
</comment>